<reference evidence="11 12" key="1">
    <citation type="submission" date="2024-03" db="EMBL/GenBank/DDBJ databases">
        <title>The complete genome of Streptomyces sirii sp.nov.</title>
        <authorList>
            <person name="Zakalyukina Y.V."/>
            <person name="Belik A.R."/>
            <person name="Biryukov M.V."/>
            <person name="Baturina O.A."/>
            <person name="Kabilov M.R."/>
        </authorList>
    </citation>
    <scope>NUCLEOTIDE SEQUENCE [LARGE SCALE GENOMIC DNA]</scope>
    <source>
        <strain evidence="11 12">BP-8</strain>
    </source>
</reference>
<name>A0ABZ2QJQ2_9ACTN</name>
<evidence type="ECO:0000256" key="2">
    <source>
        <dbReference type="ARBA" id="ARBA00022692"/>
    </source>
</evidence>
<dbReference type="InterPro" id="IPR003439">
    <property type="entry name" value="ABC_transporter-like_ATP-bd"/>
</dbReference>
<feature type="transmembrane region" description="Helical" evidence="8">
    <location>
        <begin position="163"/>
        <end position="182"/>
    </location>
</feature>
<dbReference type="InterPro" id="IPR027417">
    <property type="entry name" value="P-loop_NTPase"/>
</dbReference>
<evidence type="ECO:0000256" key="8">
    <source>
        <dbReference type="SAM" id="Phobius"/>
    </source>
</evidence>
<feature type="transmembrane region" description="Helical" evidence="8">
    <location>
        <begin position="248"/>
        <end position="270"/>
    </location>
</feature>
<evidence type="ECO:0000256" key="4">
    <source>
        <dbReference type="ARBA" id="ARBA00022840"/>
    </source>
</evidence>
<dbReference type="SUPFAM" id="SSF52540">
    <property type="entry name" value="P-loop containing nucleoside triphosphate hydrolases"/>
    <property type="match status" value="1"/>
</dbReference>
<accession>A0ABZ2QJQ2</accession>
<gene>
    <name evidence="11" type="ORF">WAB15_04180</name>
</gene>
<dbReference type="InterPro" id="IPR003593">
    <property type="entry name" value="AAA+_ATPase"/>
</dbReference>
<keyword evidence="3" id="KW-0547">Nucleotide-binding</keyword>
<dbReference type="SMART" id="SM00382">
    <property type="entry name" value="AAA"/>
    <property type="match status" value="1"/>
</dbReference>
<dbReference type="PROSITE" id="PS50893">
    <property type="entry name" value="ABC_TRANSPORTER_2"/>
    <property type="match status" value="1"/>
</dbReference>
<evidence type="ECO:0000256" key="1">
    <source>
        <dbReference type="ARBA" id="ARBA00004651"/>
    </source>
</evidence>
<evidence type="ECO:0000259" key="9">
    <source>
        <dbReference type="PROSITE" id="PS50893"/>
    </source>
</evidence>
<comment type="subcellular location">
    <subcellularLocation>
        <location evidence="1">Cell membrane</location>
        <topology evidence="1">Multi-pass membrane protein</topology>
    </subcellularLocation>
</comment>
<sequence length="621" mass="64851">MSTATIRLLPRALRFLRGRTRVLLLMGGWSLLESGHTFVSGYAVAKALDDGFLVGRTGTAMAWLAVAAVAVVLGGTAGRGVFRGLADLVEPLRDALVRTVVTRALDQAVADPARAADTAVVSRLTNQTELARDSFAGLVLVARSFVFTSAGALLGLFSLAPQLLLIVLPPLVAGLLLFVATLRPMARQQGAFLQADETLSAHFGAVAAGLRDVAACGARATVMGRADGLIDAEARAARRLAGWAAARCLALGVAGQLPVLLLLLSTPWLLRQHLTAGTVLGALTYLTQALLPALHTLMNALGSAGTRLLVVLDRLTGPPGQTPRSGPTAADHTDSGDERPDSGYGDAASEPAGAVPRSGGRTDPTAPRVELRSVTFAYGPGAQPVLHDLDLLVEPGEHLAVVGPSGIGKSTLAGLITGLLPPTGGTVRVDGRPPNAPGPLPLSLPDPGPSRRRVLIPQQAYVFSGTVRDNLRYLCPDGASDVAVAAAAEAVGLNPLVSRLGGLDARIDPTALSQGERQLIALGRAHLAPARLVLLDEATCHLDPLAEQRAERAFADRPGTLIVIAHRITSAQRADRVLVLDGTRATLGSHTELLDRSTLYRELTGNWQPESAERSRRRPRG</sequence>
<feature type="transmembrane region" description="Helical" evidence="8">
    <location>
        <begin position="61"/>
        <end position="82"/>
    </location>
</feature>
<feature type="domain" description="ABC transmembrane type-1" evidence="10">
    <location>
        <begin position="22"/>
        <end position="292"/>
    </location>
</feature>
<dbReference type="SUPFAM" id="SSF90123">
    <property type="entry name" value="ABC transporter transmembrane region"/>
    <property type="match status" value="1"/>
</dbReference>
<evidence type="ECO:0000256" key="5">
    <source>
        <dbReference type="ARBA" id="ARBA00022989"/>
    </source>
</evidence>
<dbReference type="Proteomes" id="UP001626628">
    <property type="component" value="Chromosome"/>
</dbReference>
<dbReference type="EMBL" id="CP147982">
    <property type="protein sequence ID" value="WXK75234.1"/>
    <property type="molecule type" value="Genomic_DNA"/>
</dbReference>
<evidence type="ECO:0000259" key="10">
    <source>
        <dbReference type="PROSITE" id="PS50929"/>
    </source>
</evidence>
<protein>
    <submittedName>
        <fullName evidence="11">ABC transporter ATP-binding protein</fullName>
    </submittedName>
</protein>
<keyword evidence="5 8" id="KW-1133">Transmembrane helix</keyword>
<dbReference type="RefSeq" id="WP_407285373.1">
    <property type="nucleotide sequence ID" value="NZ_CP147982.1"/>
</dbReference>
<dbReference type="InterPro" id="IPR011527">
    <property type="entry name" value="ABC1_TM_dom"/>
</dbReference>
<dbReference type="GO" id="GO:0005524">
    <property type="term" value="F:ATP binding"/>
    <property type="evidence" value="ECO:0007669"/>
    <property type="project" value="UniProtKB-KW"/>
</dbReference>
<dbReference type="CDD" id="cd03228">
    <property type="entry name" value="ABCC_MRP_Like"/>
    <property type="match status" value="1"/>
</dbReference>
<evidence type="ECO:0000256" key="7">
    <source>
        <dbReference type="SAM" id="MobiDB-lite"/>
    </source>
</evidence>
<keyword evidence="12" id="KW-1185">Reference proteome</keyword>
<dbReference type="PANTHER" id="PTHR24221:SF654">
    <property type="entry name" value="ATP-BINDING CASSETTE SUB-FAMILY B MEMBER 6"/>
    <property type="match status" value="1"/>
</dbReference>
<evidence type="ECO:0000313" key="12">
    <source>
        <dbReference type="Proteomes" id="UP001626628"/>
    </source>
</evidence>
<dbReference type="Pfam" id="PF00005">
    <property type="entry name" value="ABC_tran"/>
    <property type="match status" value="1"/>
</dbReference>
<dbReference type="InterPro" id="IPR036640">
    <property type="entry name" value="ABC1_TM_sf"/>
</dbReference>
<feature type="compositionally biased region" description="Basic and acidic residues" evidence="7">
    <location>
        <begin position="331"/>
        <end position="341"/>
    </location>
</feature>
<proteinExistence type="predicted"/>
<evidence type="ECO:0000313" key="11">
    <source>
        <dbReference type="EMBL" id="WXK75234.1"/>
    </source>
</evidence>
<dbReference type="InterPro" id="IPR039421">
    <property type="entry name" value="Type_1_exporter"/>
</dbReference>
<keyword evidence="2 8" id="KW-0812">Transmembrane</keyword>
<keyword evidence="6 8" id="KW-0472">Membrane</keyword>
<dbReference type="Gene3D" id="3.40.50.300">
    <property type="entry name" value="P-loop containing nucleotide triphosphate hydrolases"/>
    <property type="match status" value="1"/>
</dbReference>
<evidence type="ECO:0000256" key="6">
    <source>
        <dbReference type="ARBA" id="ARBA00023136"/>
    </source>
</evidence>
<organism evidence="11 12">
    <name type="scientific">Streptomyces sirii</name>
    <dbReference type="NCBI Taxonomy" id="3127701"/>
    <lineage>
        <taxon>Bacteria</taxon>
        <taxon>Bacillati</taxon>
        <taxon>Actinomycetota</taxon>
        <taxon>Actinomycetes</taxon>
        <taxon>Kitasatosporales</taxon>
        <taxon>Streptomycetaceae</taxon>
        <taxon>Streptomyces</taxon>
    </lineage>
</organism>
<dbReference type="PROSITE" id="PS50929">
    <property type="entry name" value="ABC_TM1F"/>
    <property type="match status" value="1"/>
</dbReference>
<keyword evidence="4 11" id="KW-0067">ATP-binding</keyword>
<evidence type="ECO:0000256" key="3">
    <source>
        <dbReference type="ARBA" id="ARBA00022741"/>
    </source>
</evidence>
<dbReference type="Gene3D" id="1.20.1560.10">
    <property type="entry name" value="ABC transporter type 1, transmembrane domain"/>
    <property type="match status" value="1"/>
</dbReference>
<feature type="domain" description="ABC transporter" evidence="9">
    <location>
        <begin position="369"/>
        <end position="606"/>
    </location>
</feature>
<feature type="transmembrane region" description="Helical" evidence="8">
    <location>
        <begin position="135"/>
        <end position="157"/>
    </location>
</feature>
<feature type="region of interest" description="Disordered" evidence="7">
    <location>
        <begin position="315"/>
        <end position="366"/>
    </location>
</feature>
<dbReference type="PANTHER" id="PTHR24221">
    <property type="entry name" value="ATP-BINDING CASSETTE SUB-FAMILY B"/>
    <property type="match status" value="1"/>
</dbReference>